<feature type="site" description="Interaction with DNA" evidence="10">
    <location>
        <position position="292"/>
    </location>
</feature>
<feature type="site" description="Interaction with DNA" evidence="10">
    <location>
        <position position="139"/>
    </location>
</feature>
<evidence type="ECO:0000259" key="11">
    <source>
        <dbReference type="PROSITE" id="PS50880"/>
    </source>
</evidence>
<dbReference type="InterPro" id="IPR013824">
    <property type="entry name" value="Topo_IA_cen_sub1"/>
</dbReference>
<dbReference type="AlphaFoldDB" id="A0A2H0BWR9"/>
<dbReference type="Gene3D" id="3.30.65.10">
    <property type="entry name" value="Bacterial Topoisomerase I, domain 1"/>
    <property type="match status" value="2"/>
</dbReference>
<dbReference type="InterPro" id="IPR028612">
    <property type="entry name" value="Topoisom_1_IA"/>
</dbReference>
<evidence type="ECO:0000256" key="1">
    <source>
        <dbReference type="ARBA" id="ARBA00000213"/>
    </source>
</evidence>
<name>A0A2H0BWR9_9BACT</name>
<comment type="function">
    <text evidence="10">Releases the supercoiling and torsional tension of DNA, which is introduced during the DNA replication and transcription, by transiently cleaving and rejoining one strand of the DNA duplex. Introduces a single-strand break via transesterification at a target site in duplex DNA. The scissile phosphodiester is attacked by the catalytic tyrosine of the enzyme, resulting in the formation of a DNA-(5'-phosphotyrosyl)-enzyme intermediate and the expulsion of a 3'-OH DNA strand. The free DNA strand then undergoes passage around the unbroken strand, thus removing DNA supercoils. Finally, in the religation step, the DNA 3'-OH attacks the covalent intermediate to expel the active-site tyrosine and restore the DNA phosphodiester backbone.</text>
</comment>
<keyword evidence="6" id="KW-0460">Magnesium</keyword>
<keyword evidence="3" id="KW-0479">Metal-binding</keyword>
<feature type="site" description="Interaction with DNA" evidence="10">
    <location>
        <position position="33"/>
    </location>
</feature>
<sequence length="666" mass="74987">MKLILVESPTKAKTLTRFLKAGKDLSIEATYGHIRDLPEKKLGVNTRKDFEPEYVIPKRQTKKVAELKKLAKAADSIILATDPDREGEAIAYHAALLLKKKGMKIERIVFHEITKSAIEAALKSPKEIDQNLVDAQQARRVLDRLVGYKLSPLLWRKVRAGLSAGRVQSVTVRLVVDREKERDAFKPTEFWVIEAEVKTPRGDKFKVILDKINGESGEVNNQKDAGVALAQLRLSNYIISNIERKEAKRSPNPPFTTSTLQQAAVNRLGWSSKKTMMHAQKLYEQGLITYHRTDSLSISLEAVTSVRAYIEKEYGKKYLVGKARLFKTKSKVAQEAHEAIRPTNVAKNKSGASPDSTKFGRDDARLYDLIWSRFVVTQMESAIFDRTKIEVEAKAAKTNTYTLIARGEILKFDGYLKVIGITKSMQEGVLLPEVSQKENLKLINVDGEQKFTQPPARFSESSLIKKLESEGVGRPSTYAPIISNIQDRHYIEKEEGRFSPTKIGITVTDFLVEHFPAVLDLKFTASMEDSLDEIANGAAEWKKVIGAFYEPFKTTVNKVQTEAEKVKIPVEKTGEKCPDCTTGDVIIRIGRFGKFLSCDKFPECKYTKNYKEKVGIDCPKCKGEIIVRRTKRGKQFFGCSNYPDCDYAAWKKTDIGKEPEKTKNGG</sequence>
<dbReference type="SUPFAM" id="SSF57783">
    <property type="entry name" value="Zinc beta-ribbon"/>
    <property type="match status" value="2"/>
</dbReference>
<dbReference type="HAMAP" id="MF_00952">
    <property type="entry name" value="Topoisom_1_prok"/>
    <property type="match status" value="1"/>
</dbReference>
<dbReference type="PRINTS" id="PR00417">
    <property type="entry name" value="PRTPISMRASEI"/>
</dbReference>
<dbReference type="InterPro" id="IPR013825">
    <property type="entry name" value="Topo_IA_cen_sub2"/>
</dbReference>
<dbReference type="SMART" id="SM00436">
    <property type="entry name" value="TOP1Bc"/>
    <property type="match status" value="1"/>
</dbReference>
<gene>
    <name evidence="10" type="primary">topA</name>
    <name evidence="13" type="ORF">COW99_03955</name>
</gene>
<keyword evidence="9 10" id="KW-0413">Isomerase</keyword>
<dbReference type="InterPro" id="IPR034149">
    <property type="entry name" value="TOPRIM_TopoI"/>
</dbReference>
<dbReference type="PROSITE" id="PS52039">
    <property type="entry name" value="TOPO_IA_2"/>
    <property type="match status" value="1"/>
</dbReference>
<dbReference type="InterPro" id="IPR013826">
    <property type="entry name" value="Topo_IA_cen_sub3"/>
</dbReference>
<comment type="catalytic activity">
    <reaction evidence="1 10">
        <text>ATP-independent breakage of single-stranded DNA, followed by passage and rejoining.</text>
        <dbReference type="EC" id="5.6.2.1"/>
    </reaction>
</comment>
<dbReference type="Gene3D" id="3.40.50.140">
    <property type="match status" value="1"/>
</dbReference>
<evidence type="ECO:0000313" key="14">
    <source>
        <dbReference type="Proteomes" id="UP000231246"/>
    </source>
</evidence>
<dbReference type="InterPro" id="IPR000380">
    <property type="entry name" value="Topo_IA"/>
</dbReference>
<dbReference type="InterPro" id="IPR003601">
    <property type="entry name" value="Topo_IA_2"/>
</dbReference>
<dbReference type="SMART" id="SM00437">
    <property type="entry name" value="TOP1Ac"/>
    <property type="match status" value="1"/>
</dbReference>
<dbReference type="InterPro" id="IPR013498">
    <property type="entry name" value="Topo_IA_Znf"/>
</dbReference>
<reference evidence="13 14" key="1">
    <citation type="submission" date="2017-09" db="EMBL/GenBank/DDBJ databases">
        <title>Depth-based differentiation of microbial function through sediment-hosted aquifers and enrichment of novel symbionts in the deep terrestrial subsurface.</title>
        <authorList>
            <person name="Probst A.J."/>
            <person name="Ladd B."/>
            <person name="Jarett J.K."/>
            <person name="Geller-Mcgrath D.E."/>
            <person name="Sieber C.M."/>
            <person name="Emerson J.B."/>
            <person name="Anantharaman K."/>
            <person name="Thomas B.C."/>
            <person name="Malmstrom R."/>
            <person name="Stieglmeier M."/>
            <person name="Klingl A."/>
            <person name="Woyke T."/>
            <person name="Ryan C.M."/>
            <person name="Banfield J.F."/>
        </authorList>
    </citation>
    <scope>NUCLEOTIDE SEQUENCE [LARGE SCALE GENOMIC DNA]</scope>
    <source>
        <strain evidence="13">CG22_combo_CG10-13_8_21_14_all_38_20</strain>
    </source>
</reference>
<evidence type="ECO:0000313" key="13">
    <source>
        <dbReference type="EMBL" id="PIP61428.1"/>
    </source>
</evidence>
<feature type="domain" description="Toprim" evidence="11">
    <location>
        <begin position="1"/>
        <end position="113"/>
    </location>
</feature>
<dbReference type="PROSITE" id="PS00396">
    <property type="entry name" value="TOPO_IA_1"/>
    <property type="match status" value="1"/>
</dbReference>
<dbReference type="NCBIfam" id="TIGR01051">
    <property type="entry name" value="topA_bact"/>
    <property type="match status" value="1"/>
</dbReference>
<feature type="site" description="Interaction with DNA" evidence="10">
    <location>
        <position position="488"/>
    </location>
</feature>
<evidence type="ECO:0000256" key="10">
    <source>
        <dbReference type="HAMAP-Rule" id="MF_00952"/>
    </source>
</evidence>
<dbReference type="InterPro" id="IPR005733">
    <property type="entry name" value="TopoI_bac-type"/>
</dbReference>
<dbReference type="SUPFAM" id="SSF56712">
    <property type="entry name" value="Prokaryotic type I DNA topoisomerase"/>
    <property type="match status" value="1"/>
</dbReference>
<evidence type="ECO:0000256" key="4">
    <source>
        <dbReference type="ARBA" id="ARBA00022771"/>
    </source>
</evidence>
<dbReference type="InterPro" id="IPR023405">
    <property type="entry name" value="Topo_IA_core_domain"/>
</dbReference>
<dbReference type="GO" id="GO:0003917">
    <property type="term" value="F:DNA topoisomerase type I (single strand cut, ATP-independent) activity"/>
    <property type="evidence" value="ECO:0007669"/>
    <property type="project" value="UniProtKB-UniRule"/>
</dbReference>
<dbReference type="CDD" id="cd03363">
    <property type="entry name" value="TOPRIM_TopoIA_TopoI"/>
    <property type="match status" value="1"/>
</dbReference>
<dbReference type="InterPro" id="IPR006171">
    <property type="entry name" value="TOPRIM_dom"/>
</dbReference>
<dbReference type="Proteomes" id="UP000231246">
    <property type="component" value="Unassembled WGS sequence"/>
</dbReference>
<dbReference type="GO" id="GO:0008270">
    <property type="term" value="F:zinc ion binding"/>
    <property type="evidence" value="ECO:0007669"/>
    <property type="project" value="UniProtKB-KW"/>
</dbReference>
<dbReference type="PANTHER" id="PTHR42785:SF1">
    <property type="entry name" value="DNA TOPOISOMERASE"/>
    <property type="match status" value="1"/>
</dbReference>
<dbReference type="Gene3D" id="1.10.290.10">
    <property type="entry name" value="Topoisomerase I, domain 4"/>
    <property type="match status" value="1"/>
</dbReference>
<comment type="similarity">
    <text evidence="2 10">Belongs to the type IA topoisomerase family.</text>
</comment>
<keyword evidence="4" id="KW-0863">Zinc-finger</keyword>
<dbReference type="EMBL" id="PCTA01000026">
    <property type="protein sequence ID" value="PIP61428.1"/>
    <property type="molecule type" value="Genomic_DNA"/>
</dbReference>
<evidence type="ECO:0000256" key="7">
    <source>
        <dbReference type="ARBA" id="ARBA00023029"/>
    </source>
</evidence>
<dbReference type="PROSITE" id="PS50880">
    <property type="entry name" value="TOPRIM"/>
    <property type="match status" value="1"/>
</dbReference>
<dbReference type="InterPro" id="IPR023406">
    <property type="entry name" value="Topo_IA_AS"/>
</dbReference>
<feature type="active site" description="O-(5'-phospho-DNA)-tyrosine intermediate" evidence="10">
    <location>
        <position position="290"/>
    </location>
</feature>
<organism evidence="13 14">
    <name type="scientific">Candidatus Roizmanbacteria bacterium CG22_combo_CG10-13_8_21_14_all_38_20</name>
    <dbReference type="NCBI Taxonomy" id="1974862"/>
    <lineage>
        <taxon>Bacteria</taxon>
        <taxon>Candidatus Roizmaniibacteriota</taxon>
    </lineage>
</organism>
<dbReference type="SMART" id="SM00493">
    <property type="entry name" value="TOPRIM"/>
    <property type="match status" value="1"/>
</dbReference>
<proteinExistence type="inferred from homology"/>
<dbReference type="GO" id="GO:0006265">
    <property type="term" value="P:DNA topological change"/>
    <property type="evidence" value="ECO:0007669"/>
    <property type="project" value="UniProtKB-UniRule"/>
</dbReference>
<feature type="domain" description="Topo IA-type catalytic" evidence="12">
    <location>
        <begin position="129"/>
        <end position="556"/>
    </location>
</feature>
<evidence type="ECO:0000256" key="9">
    <source>
        <dbReference type="ARBA" id="ARBA00023235"/>
    </source>
</evidence>
<dbReference type="CDD" id="cd00186">
    <property type="entry name" value="TOP1Ac"/>
    <property type="match status" value="1"/>
</dbReference>
<feature type="site" description="Interaction with DNA" evidence="10">
    <location>
        <position position="155"/>
    </location>
</feature>
<evidence type="ECO:0000256" key="2">
    <source>
        <dbReference type="ARBA" id="ARBA00009446"/>
    </source>
</evidence>
<evidence type="ECO:0000259" key="12">
    <source>
        <dbReference type="PROSITE" id="PS52039"/>
    </source>
</evidence>
<dbReference type="Pfam" id="PF01396">
    <property type="entry name" value="Zn_ribbon_Top1"/>
    <property type="match status" value="2"/>
</dbReference>
<feature type="site" description="Interaction with DNA" evidence="10">
    <location>
        <position position="143"/>
    </location>
</feature>
<comment type="caution">
    <text evidence="13">The sequence shown here is derived from an EMBL/GenBank/DDBJ whole genome shotgun (WGS) entry which is preliminary data.</text>
</comment>
<evidence type="ECO:0000256" key="5">
    <source>
        <dbReference type="ARBA" id="ARBA00022833"/>
    </source>
</evidence>
<keyword evidence="8 10" id="KW-0238">DNA-binding</keyword>
<protein>
    <recommendedName>
        <fullName evidence="10">DNA topoisomerase 1</fullName>
        <ecNumber evidence="10">5.6.2.1</ecNumber>
    </recommendedName>
    <alternativeName>
        <fullName evidence="10">DNA topoisomerase I</fullName>
    </alternativeName>
</protein>
<comment type="subunit">
    <text evidence="10">Monomer.</text>
</comment>
<dbReference type="EC" id="5.6.2.1" evidence="10"/>
<dbReference type="Pfam" id="PF01751">
    <property type="entry name" value="Toprim"/>
    <property type="match status" value="1"/>
</dbReference>
<dbReference type="PANTHER" id="PTHR42785">
    <property type="entry name" value="DNA TOPOISOMERASE, TYPE IA, CORE"/>
    <property type="match status" value="1"/>
</dbReference>
<keyword evidence="5" id="KW-0862">Zinc</keyword>
<dbReference type="Pfam" id="PF01131">
    <property type="entry name" value="Topoisom_bac"/>
    <property type="match status" value="1"/>
</dbReference>
<feature type="region of interest" description="Interaction with DNA" evidence="10">
    <location>
        <begin position="163"/>
        <end position="168"/>
    </location>
</feature>
<keyword evidence="7 10" id="KW-0799">Topoisomerase</keyword>
<evidence type="ECO:0000256" key="3">
    <source>
        <dbReference type="ARBA" id="ARBA00022723"/>
    </source>
</evidence>
<evidence type="ECO:0000256" key="8">
    <source>
        <dbReference type="ARBA" id="ARBA00023125"/>
    </source>
</evidence>
<accession>A0A2H0BWR9</accession>
<dbReference type="InterPro" id="IPR013497">
    <property type="entry name" value="Topo_IA_cen"/>
</dbReference>
<feature type="site" description="Interaction with DNA" evidence="10">
    <location>
        <position position="148"/>
    </location>
</feature>
<dbReference type="GO" id="GO:0003677">
    <property type="term" value="F:DNA binding"/>
    <property type="evidence" value="ECO:0007669"/>
    <property type="project" value="UniProtKB-KW"/>
</dbReference>
<dbReference type="Gene3D" id="2.70.20.10">
    <property type="entry name" value="Topoisomerase I, domain 3"/>
    <property type="match status" value="1"/>
</dbReference>
<dbReference type="InterPro" id="IPR003602">
    <property type="entry name" value="Topo_IA_DNA-bd_dom"/>
</dbReference>
<dbReference type="GO" id="GO:0005694">
    <property type="term" value="C:chromosome"/>
    <property type="evidence" value="ECO:0007669"/>
    <property type="project" value="InterPro"/>
</dbReference>
<feature type="site" description="Interaction with DNA" evidence="10">
    <location>
        <position position="140"/>
    </location>
</feature>
<dbReference type="Gene3D" id="1.10.460.10">
    <property type="entry name" value="Topoisomerase I, domain 2"/>
    <property type="match status" value="1"/>
</dbReference>
<evidence type="ECO:0000256" key="6">
    <source>
        <dbReference type="ARBA" id="ARBA00022842"/>
    </source>
</evidence>